<proteinExistence type="predicted"/>
<reference evidence="3" key="1">
    <citation type="submission" date="2014-09" db="EMBL/GenBank/DDBJ databases">
        <authorList>
            <person name="Sharma Rahul"/>
            <person name="Thines Marco"/>
        </authorList>
    </citation>
    <scope>NUCLEOTIDE SEQUENCE [LARGE SCALE GENOMIC DNA]</scope>
</reference>
<feature type="region of interest" description="Disordered" evidence="1">
    <location>
        <begin position="1"/>
        <end position="22"/>
    </location>
</feature>
<keyword evidence="3" id="KW-1185">Reference proteome</keyword>
<evidence type="ECO:0000313" key="3">
    <source>
        <dbReference type="Proteomes" id="UP000054928"/>
    </source>
</evidence>
<dbReference type="RefSeq" id="XP_024571487.1">
    <property type="nucleotide sequence ID" value="XM_024726025.1"/>
</dbReference>
<protein>
    <submittedName>
        <fullName evidence="2">Uncharacterized protein</fullName>
    </submittedName>
</protein>
<sequence length="99" mass="11458">MQQCHKRKNRQQGNYNQDIQNHSNRGNIYYFENEFVHEETIATTSNEAITTLTQAETANYSEGDLIFKKRGPDDHAVLGGGFRYHVPCGQARIFTKYPF</sequence>
<accession>A0A0P1A3S8</accession>
<evidence type="ECO:0000313" key="2">
    <source>
        <dbReference type="EMBL" id="CEG35118.1"/>
    </source>
</evidence>
<feature type="compositionally biased region" description="Basic residues" evidence="1">
    <location>
        <begin position="1"/>
        <end position="10"/>
    </location>
</feature>
<feature type="compositionally biased region" description="Polar residues" evidence="1">
    <location>
        <begin position="11"/>
        <end position="22"/>
    </location>
</feature>
<name>A0A0P1A3S8_PLAHL</name>
<organism evidence="2 3">
    <name type="scientific">Plasmopara halstedii</name>
    <name type="common">Downy mildew of sunflower</name>
    <dbReference type="NCBI Taxonomy" id="4781"/>
    <lineage>
        <taxon>Eukaryota</taxon>
        <taxon>Sar</taxon>
        <taxon>Stramenopiles</taxon>
        <taxon>Oomycota</taxon>
        <taxon>Peronosporomycetes</taxon>
        <taxon>Peronosporales</taxon>
        <taxon>Peronosporaceae</taxon>
        <taxon>Plasmopara</taxon>
    </lineage>
</organism>
<dbReference type="EMBL" id="CCYD01000007">
    <property type="protein sequence ID" value="CEG35118.1"/>
    <property type="molecule type" value="Genomic_DNA"/>
</dbReference>
<evidence type="ECO:0000256" key="1">
    <source>
        <dbReference type="SAM" id="MobiDB-lite"/>
    </source>
</evidence>
<dbReference type="Proteomes" id="UP000054928">
    <property type="component" value="Unassembled WGS sequence"/>
</dbReference>
<dbReference type="GeneID" id="36408933"/>
<dbReference type="AlphaFoldDB" id="A0A0P1A3S8"/>